<reference evidence="6" key="2">
    <citation type="journal article" date="2020" name="Nat. Commun.">
        <title>Large-scale genome sequencing of mycorrhizal fungi provides insights into the early evolution of symbiotic traits.</title>
        <authorList>
            <person name="Miyauchi S."/>
            <person name="Kiss E."/>
            <person name="Kuo A."/>
            <person name="Drula E."/>
            <person name="Kohler A."/>
            <person name="Sanchez-Garcia M."/>
            <person name="Morin E."/>
            <person name="Andreopoulos B."/>
            <person name="Barry K.W."/>
            <person name="Bonito G."/>
            <person name="Buee M."/>
            <person name="Carver A."/>
            <person name="Chen C."/>
            <person name="Cichocki N."/>
            <person name="Clum A."/>
            <person name="Culley D."/>
            <person name="Crous P.W."/>
            <person name="Fauchery L."/>
            <person name="Girlanda M."/>
            <person name="Hayes R.D."/>
            <person name="Keri Z."/>
            <person name="LaButti K."/>
            <person name="Lipzen A."/>
            <person name="Lombard V."/>
            <person name="Magnuson J."/>
            <person name="Maillard F."/>
            <person name="Murat C."/>
            <person name="Nolan M."/>
            <person name="Ohm R.A."/>
            <person name="Pangilinan J."/>
            <person name="Pereira M.F."/>
            <person name="Perotto S."/>
            <person name="Peter M."/>
            <person name="Pfister S."/>
            <person name="Riley R."/>
            <person name="Sitrit Y."/>
            <person name="Stielow J.B."/>
            <person name="Szollosi G."/>
            <person name="Zifcakova L."/>
            <person name="Stursova M."/>
            <person name="Spatafora J.W."/>
            <person name="Tedersoo L."/>
            <person name="Vaario L.M."/>
            <person name="Yamada A."/>
            <person name="Yan M."/>
            <person name="Wang P."/>
            <person name="Xu J."/>
            <person name="Bruns T."/>
            <person name="Baldrian P."/>
            <person name="Vilgalys R."/>
            <person name="Dunand C."/>
            <person name="Henrissat B."/>
            <person name="Grigoriev I.V."/>
            <person name="Hibbett D."/>
            <person name="Nagy L.G."/>
            <person name="Martin F.M."/>
        </authorList>
    </citation>
    <scope>NUCLEOTIDE SEQUENCE</scope>
    <source>
        <strain evidence="6">Prilba</strain>
    </source>
</reference>
<evidence type="ECO:0000256" key="1">
    <source>
        <dbReference type="ARBA" id="ARBA00004141"/>
    </source>
</evidence>
<feature type="transmembrane region" description="Helical" evidence="5">
    <location>
        <begin position="320"/>
        <end position="338"/>
    </location>
</feature>
<comment type="caution">
    <text evidence="6">The sequence shown here is derived from an EMBL/GenBank/DDBJ whole genome shotgun (WGS) entry which is preliminary data.</text>
</comment>
<dbReference type="InterPro" id="IPR004752">
    <property type="entry name" value="AmpG_permease/AT-1"/>
</dbReference>
<evidence type="ECO:0000256" key="3">
    <source>
        <dbReference type="ARBA" id="ARBA00022989"/>
    </source>
</evidence>
<dbReference type="Pfam" id="PF13000">
    <property type="entry name" value="Acatn"/>
    <property type="match status" value="3"/>
</dbReference>
<protein>
    <submittedName>
        <fullName evidence="6">Acetyl-coenzyme A transporter 1-domain-containing protein</fullName>
    </submittedName>
</protein>
<keyword evidence="3 5" id="KW-1133">Transmembrane helix</keyword>
<dbReference type="InterPro" id="IPR036259">
    <property type="entry name" value="MFS_trans_sf"/>
</dbReference>
<dbReference type="EMBL" id="WHVB01000008">
    <property type="protein sequence ID" value="KAF8480449.1"/>
    <property type="molecule type" value="Genomic_DNA"/>
</dbReference>
<dbReference type="GO" id="GO:0008521">
    <property type="term" value="F:acetyl-CoA transmembrane transporter activity"/>
    <property type="evidence" value="ECO:0007669"/>
    <property type="project" value="InterPro"/>
</dbReference>
<sequence length="523" mass="58178">MSLLAGDEYASRFREGLEDGDGYEDEDEDGDGEVAQLEAAAGGDAEKTVPLTREDKKAMALLIVLYIIQGVPLGLAMETLPFLLRERLSYSKIAIFSLCSYPYSLKLLWSPIVDAWYFPSVGRRRSWIIPTQTILASLMLWMSFNVQTFLDNALDHIYVLTVVFTSLVVIAATQDIAVDGWSLTLLSRENLSYASTCQTVGLTIGWLMSFTVFLALNSEAFSARWGTPILTLGAYFRFWSIACYGVTLWLVLVQKERKEALSDDETSIISVYKSIWSVSRLKSVRSFLMIHLVAKISFAANDSATALKMVEKGLGKEDFALAALLDFPIQIVFGFFVARWSRGDRPLRPWLWAYWPRFVFAFLAAVIVWKFPPPPITAGFFAFVIVFRSFGEMASTTQFVCIGAFHARISDPVIGGTYITLLNTVSNLGSTWPRFFVLRAIDYFSIATCQVDGDLTAKGVECVSEEGKALCSAAAGTCVMERDGYYITTGICLVVGLLFLVAYIIPTGKRLQALPLTRWRVAI</sequence>
<name>A0A9P5T978_9AGAM</name>
<dbReference type="PANTHER" id="PTHR12778:SF9">
    <property type="entry name" value="ACETYL-COENZYME A TRANSPORTER 1"/>
    <property type="match status" value="1"/>
</dbReference>
<keyword evidence="4 5" id="KW-0472">Membrane</keyword>
<comment type="subcellular location">
    <subcellularLocation>
        <location evidence="1">Membrane</location>
        <topology evidence="1">Multi-pass membrane protein</topology>
    </subcellularLocation>
</comment>
<dbReference type="PANTHER" id="PTHR12778">
    <property type="entry name" value="SOLUTE CARRIER FAMILY 33 ACETYL-COA TRANSPORTER -RELATED"/>
    <property type="match status" value="1"/>
</dbReference>
<reference evidence="6" key="1">
    <citation type="submission" date="2019-10" db="EMBL/GenBank/DDBJ databases">
        <authorList>
            <consortium name="DOE Joint Genome Institute"/>
            <person name="Kuo A."/>
            <person name="Miyauchi S."/>
            <person name="Kiss E."/>
            <person name="Drula E."/>
            <person name="Kohler A."/>
            <person name="Sanchez-Garcia M."/>
            <person name="Andreopoulos B."/>
            <person name="Barry K.W."/>
            <person name="Bonito G."/>
            <person name="Buee M."/>
            <person name="Carver A."/>
            <person name="Chen C."/>
            <person name="Cichocki N."/>
            <person name="Clum A."/>
            <person name="Culley D."/>
            <person name="Crous P.W."/>
            <person name="Fauchery L."/>
            <person name="Girlanda M."/>
            <person name="Hayes R."/>
            <person name="Keri Z."/>
            <person name="LaButti K."/>
            <person name="Lipzen A."/>
            <person name="Lombard V."/>
            <person name="Magnuson J."/>
            <person name="Maillard F."/>
            <person name="Morin E."/>
            <person name="Murat C."/>
            <person name="Nolan M."/>
            <person name="Ohm R."/>
            <person name="Pangilinan J."/>
            <person name="Pereira M."/>
            <person name="Perotto S."/>
            <person name="Peter M."/>
            <person name="Riley R."/>
            <person name="Sitrit Y."/>
            <person name="Stielow B."/>
            <person name="Szollosi G."/>
            <person name="Zifcakova L."/>
            <person name="Stursova M."/>
            <person name="Spatafora J.W."/>
            <person name="Tedersoo L."/>
            <person name="Vaario L.-M."/>
            <person name="Yamada A."/>
            <person name="Yan M."/>
            <person name="Wang P."/>
            <person name="Xu J."/>
            <person name="Bruns T."/>
            <person name="Baldrian P."/>
            <person name="Vilgalys R."/>
            <person name="Henrissat B."/>
            <person name="Grigoriev I.V."/>
            <person name="Hibbett D."/>
            <person name="Nagy L.G."/>
            <person name="Martin F.M."/>
        </authorList>
    </citation>
    <scope>NUCLEOTIDE SEQUENCE</scope>
    <source>
        <strain evidence="6">Prilba</strain>
    </source>
</reference>
<dbReference type="Proteomes" id="UP000759537">
    <property type="component" value="Unassembled WGS sequence"/>
</dbReference>
<organism evidence="6 7">
    <name type="scientific">Russula ochroleuca</name>
    <dbReference type="NCBI Taxonomy" id="152965"/>
    <lineage>
        <taxon>Eukaryota</taxon>
        <taxon>Fungi</taxon>
        <taxon>Dikarya</taxon>
        <taxon>Basidiomycota</taxon>
        <taxon>Agaricomycotina</taxon>
        <taxon>Agaricomycetes</taxon>
        <taxon>Russulales</taxon>
        <taxon>Russulaceae</taxon>
        <taxon>Russula</taxon>
    </lineage>
</organism>
<feature type="transmembrane region" description="Helical" evidence="5">
    <location>
        <begin position="156"/>
        <end position="178"/>
    </location>
</feature>
<feature type="transmembrane region" description="Helical" evidence="5">
    <location>
        <begin position="126"/>
        <end position="144"/>
    </location>
</feature>
<feature type="transmembrane region" description="Helical" evidence="5">
    <location>
        <begin position="485"/>
        <end position="505"/>
    </location>
</feature>
<dbReference type="GO" id="GO:0035348">
    <property type="term" value="P:acetyl-CoA transmembrane transport"/>
    <property type="evidence" value="ECO:0007669"/>
    <property type="project" value="InterPro"/>
</dbReference>
<dbReference type="AlphaFoldDB" id="A0A9P5T978"/>
<evidence type="ECO:0000313" key="6">
    <source>
        <dbReference type="EMBL" id="KAF8480449.1"/>
    </source>
</evidence>
<dbReference type="FunFam" id="1.20.1250.20:FF:000289">
    <property type="entry name" value="Acetyl-coenzyme A transporter 1"/>
    <property type="match status" value="1"/>
</dbReference>
<keyword evidence="2 5" id="KW-0812">Transmembrane</keyword>
<feature type="transmembrane region" description="Helical" evidence="5">
    <location>
        <begin position="350"/>
        <end position="369"/>
    </location>
</feature>
<accession>A0A9P5T978</accession>
<keyword evidence="7" id="KW-1185">Reference proteome</keyword>
<feature type="transmembrane region" description="Helical" evidence="5">
    <location>
        <begin position="236"/>
        <end position="253"/>
    </location>
</feature>
<proteinExistence type="predicted"/>
<evidence type="ECO:0000256" key="5">
    <source>
        <dbReference type="SAM" id="Phobius"/>
    </source>
</evidence>
<evidence type="ECO:0000256" key="2">
    <source>
        <dbReference type="ARBA" id="ARBA00022692"/>
    </source>
</evidence>
<evidence type="ECO:0000313" key="7">
    <source>
        <dbReference type="Proteomes" id="UP000759537"/>
    </source>
</evidence>
<feature type="transmembrane region" description="Helical" evidence="5">
    <location>
        <begin position="190"/>
        <end position="216"/>
    </location>
</feature>
<feature type="transmembrane region" description="Helical" evidence="5">
    <location>
        <begin position="58"/>
        <end position="76"/>
    </location>
</feature>
<evidence type="ECO:0000256" key="4">
    <source>
        <dbReference type="ARBA" id="ARBA00023136"/>
    </source>
</evidence>
<dbReference type="GO" id="GO:0016020">
    <property type="term" value="C:membrane"/>
    <property type="evidence" value="ECO:0007669"/>
    <property type="project" value="UniProtKB-SubCell"/>
</dbReference>
<dbReference type="SUPFAM" id="SSF103473">
    <property type="entry name" value="MFS general substrate transporter"/>
    <property type="match status" value="1"/>
</dbReference>
<dbReference type="OrthoDB" id="6415790at2759"/>
<feature type="transmembrane region" description="Helical" evidence="5">
    <location>
        <begin position="88"/>
        <end position="105"/>
    </location>
</feature>
<gene>
    <name evidence="6" type="ORF">DFH94DRAFT_742984</name>
</gene>
<dbReference type="InterPro" id="IPR024371">
    <property type="entry name" value="AcetylCoA_trans_1-like"/>
</dbReference>
<feature type="transmembrane region" description="Helical" evidence="5">
    <location>
        <begin position="375"/>
        <end position="391"/>
    </location>
</feature>